<evidence type="ECO:0000259" key="6">
    <source>
        <dbReference type="PROSITE" id="PS50808"/>
    </source>
</evidence>
<reference evidence="7" key="1">
    <citation type="submission" date="2017-05" db="UniProtKB">
        <authorList>
            <consortium name="EnsemblMetazoa"/>
        </authorList>
    </citation>
    <scope>IDENTIFICATION</scope>
</reference>
<feature type="region of interest" description="Disordered" evidence="5">
    <location>
        <begin position="1"/>
        <end position="43"/>
    </location>
</feature>
<proteinExistence type="predicted"/>
<evidence type="ECO:0000256" key="3">
    <source>
        <dbReference type="ARBA" id="ARBA00022833"/>
    </source>
</evidence>
<feature type="domain" description="BED-type" evidence="6">
    <location>
        <begin position="32"/>
        <end position="90"/>
    </location>
</feature>
<dbReference type="InterPro" id="IPR036236">
    <property type="entry name" value="Znf_C2H2_sf"/>
</dbReference>
<accession>A0A1X7UCS7</accession>
<keyword evidence="1" id="KW-0479">Metal-binding</keyword>
<evidence type="ECO:0000256" key="4">
    <source>
        <dbReference type="PROSITE-ProRule" id="PRU00027"/>
    </source>
</evidence>
<dbReference type="SUPFAM" id="SSF57667">
    <property type="entry name" value="beta-beta-alpha zinc fingers"/>
    <property type="match status" value="1"/>
</dbReference>
<evidence type="ECO:0000313" key="7">
    <source>
        <dbReference type="EnsemblMetazoa" id="Aqu2.1.25267_001"/>
    </source>
</evidence>
<name>A0A1X7UCS7_AMPQE</name>
<dbReference type="AlphaFoldDB" id="A0A1X7UCS7"/>
<feature type="compositionally biased region" description="Low complexity" evidence="5">
    <location>
        <begin position="8"/>
        <end position="30"/>
    </location>
</feature>
<organism evidence="7">
    <name type="scientific">Amphimedon queenslandica</name>
    <name type="common">Sponge</name>
    <dbReference type="NCBI Taxonomy" id="400682"/>
    <lineage>
        <taxon>Eukaryota</taxon>
        <taxon>Metazoa</taxon>
        <taxon>Porifera</taxon>
        <taxon>Demospongiae</taxon>
        <taxon>Heteroscleromorpha</taxon>
        <taxon>Haplosclerida</taxon>
        <taxon>Niphatidae</taxon>
        <taxon>Amphimedon</taxon>
    </lineage>
</organism>
<dbReference type="InParanoid" id="A0A1X7UCS7"/>
<evidence type="ECO:0000256" key="1">
    <source>
        <dbReference type="ARBA" id="ARBA00022723"/>
    </source>
</evidence>
<dbReference type="EnsemblMetazoa" id="Aqu2.1.25267_001">
    <property type="protein sequence ID" value="Aqu2.1.25267_001"/>
    <property type="gene ID" value="Aqu2.1.25267"/>
</dbReference>
<evidence type="ECO:0000256" key="2">
    <source>
        <dbReference type="ARBA" id="ARBA00022771"/>
    </source>
</evidence>
<dbReference type="InterPro" id="IPR003656">
    <property type="entry name" value="Znf_BED"/>
</dbReference>
<dbReference type="GO" id="GO:0003677">
    <property type="term" value="F:DNA binding"/>
    <property type="evidence" value="ECO:0007669"/>
    <property type="project" value="InterPro"/>
</dbReference>
<protein>
    <recommendedName>
        <fullName evidence="6">BED-type domain-containing protein</fullName>
    </recommendedName>
</protein>
<dbReference type="GO" id="GO:0008270">
    <property type="term" value="F:zinc ion binding"/>
    <property type="evidence" value="ECO:0007669"/>
    <property type="project" value="UniProtKB-KW"/>
</dbReference>
<keyword evidence="3" id="KW-0862">Zinc</keyword>
<dbReference type="SMART" id="SM00614">
    <property type="entry name" value="ZnF_BED"/>
    <property type="match status" value="1"/>
</dbReference>
<dbReference type="PROSITE" id="PS50808">
    <property type="entry name" value="ZF_BED"/>
    <property type="match status" value="1"/>
</dbReference>
<keyword evidence="2 4" id="KW-0863">Zinc-finger</keyword>
<dbReference type="Pfam" id="PF02892">
    <property type="entry name" value="zf-BED"/>
    <property type="match status" value="1"/>
</dbReference>
<evidence type="ECO:0000256" key="5">
    <source>
        <dbReference type="SAM" id="MobiDB-lite"/>
    </source>
</evidence>
<sequence>MADSTTLATTVDPATPASSTSTSATSNTSTGRKRSPMWSHFTVKRDNERSAVCKHCCKEISRGGRSSETYNTTNLVNHLKTEHVSGPFKKYSKDVEAASKTNSLSDKS</sequence>